<evidence type="ECO:0000313" key="2">
    <source>
        <dbReference type="Proteomes" id="UP000291078"/>
    </source>
</evidence>
<dbReference type="EMBL" id="SGXM01000005">
    <property type="protein sequence ID" value="RZT36392.1"/>
    <property type="molecule type" value="Genomic_DNA"/>
</dbReference>
<gene>
    <name evidence="1" type="ORF">EV147_3711</name>
</gene>
<sequence length="48" mass="5259">MRQDPDPWFSSEFWQRAILCILTLALAYLLASPFDAGAAPAVAASYGR</sequence>
<keyword evidence="2" id="KW-1185">Reference proteome</keyword>
<reference evidence="1 2" key="1">
    <citation type="journal article" date="2015" name="Stand. Genomic Sci.">
        <title>Genomic Encyclopedia of Bacterial and Archaeal Type Strains, Phase III: the genomes of soil and plant-associated and newly described type strains.</title>
        <authorList>
            <person name="Whitman W.B."/>
            <person name="Woyke T."/>
            <person name="Klenk H.P."/>
            <person name="Zhou Y."/>
            <person name="Lilburn T.G."/>
            <person name="Beck B.J."/>
            <person name="De Vos P."/>
            <person name="Vandamme P."/>
            <person name="Eisen J.A."/>
            <person name="Garrity G."/>
            <person name="Hugenholtz P."/>
            <person name="Kyrpides N.C."/>
        </authorList>
    </citation>
    <scope>NUCLEOTIDE SEQUENCE [LARGE SCALE GENOMIC DNA]</scope>
    <source>
        <strain evidence="1 2">ASC-9842</strain>
    </source>
</reference>
<comment type="caution">
    <text evidence="1">The sequence shown here is derived from an EMBL/GenBank/DDBJ whole genome shotgun (WGS) entry which is preliminary data.</text>
</comment>
<dbReference type="AlphaFoldDB" id="A0A4Q7RVL0"/>
<protein>
    <submittedName>
        <fullName evidence="1">Uncharacterized protein</fullName>
    </submittedName>
</protein>
<proteinExistence type="predicted"/>
<accession>A0A4Q7RVL0</accession>
<evidence type="ECO:0000313" key="1">
    <source>
        <dbReference type="EMBL" id="RZT36392.1"/>
    </source>
</evidence>
<dbReference type="Proteomes" id="UP000291078">
    <property type="component" value="Unassembled WGS sequence"/>
</dbReference>
<name>A0A4Q7RVL0_9BURK</name>
<dbReference type="RefSeq" id="WP_157994705.1">
    <property type="nucleotide sequence ID" value="NZ_SGXM01000005.1"/>
</dbReference>
<organism evidence="1 2">
    <name type="scientific">Cupriavidus agavae</name>
    <dbReference type="NCBI Taxonomy" id="1001822"/>
    <lineage>
        <taxon>Bacteria</taxon>
        <taxon>Pseudomonadati</taxon>
        <taxon>Pseudomonadota</taxon>
        <taxon>Betaproteobacteria</taxon>
        <taxon>Burkholderiales</taxon>
        <taxon>Burkholderiaceae</taxon>
        <taxon>Cupriavidus</taxon>
    </lineage>
</organism>